<dbReference type="GO" id="GO:0005886">
    <property type="term" value="C:plasma membrane"/>
    <property type="evidence" value="ECO:0007669"/>
    <property type="project" value="TreeGrafter"/>
</dbReference>
<evidence type="ECO:0000259" key="9">
    <source>
        <dbReference type="Pfam" id="PF16209"/>
    </source>
</evidence>
<accession>A0A8S1L722</accession>
<feature type="domain" description="P-type ATPase A" evidence="8">
    <location>
        <begin position="110"/>
        <end position="235"/>
    </location>
</feature>
<evidence type="ECO:0000256" key="6">
    <source>
        <dbReference type="ARBA" id="ARBA00023136"/>
    </source>
</evidence>
<feature type="transmembrane region" description="Helical" evidence="7">
    <location>
        <begin position="257"/>
        <end position="282"/>
    </location>
</feature>
<dbReference type="EMBL" id="CAJJDM010000031">
    <property type="protein sequence ID" value="CAD8062045.1"/>
    <property type="molecule type" value="Genomic_DNA"/>
</dbReference>
<keyword evidence="3" id="KW-0479">Metal-binding</keyword>
<keyword evidence="5 7" id="KW-1133">Transmembrane helix</keyword>
<dbReference type="InterPro" id="IPR032631">
    <property type="entry name" value="P-type_ATPase_N"/>
</dbReference>
<dbReference type="GO" id="GO:0005524">
    <property type="term" value="F:ATP binding"/>
    <property type="evidence" value="ECO:0007669"/>
    <property type="project" value="InterPro"/>
</dbReference>
<dbReference type="PROSITE" id="PS00154">
    <property type="entry name" value="ATPASE_E1_E2"/>
    <property type="match status" value="1"/>
</dbReference>
<dbReference type="NCBIfam" id="TIGR01494">
    <property type="entry name" value="ATPase_P-type"/>
    <property type="match status" value="1"/>
</dbReference>
<dbReference type="InterPro" id="IPR001757">
    <property type="entry name" value="P_typ_ATPase"/>
</dbReference>
<feature type="transmembrane region" description="Helical" evidence="7">
    <location>
        <begin position="958"/>
        <end position="976"/>
    </location>
</feature>
<keyword evidence="6 7" id="KW-0472">Membrane</keyword>
<dbReference type="SFLD" id="SFLDF00027">
    <property type="entry name" value="p-type_atpase"/>
    <property type="match status" value="1"/>
</dbReference>
<dbReference type="AlphaFoldDB" id="A0A8S1L722"/>
<feature type="transmembrane region" description="Helical" evidence="7">
    <location>
        <begin position="890"/>
        <end position="911"/>
    </location>
</feature>
<reference evidence="11" key="1">
    <citation type="submission" date="2021-01" db="EMBL/GenBank/DDBJ databases">
        <authorList>
            <consortium name="Genoscope - CEA"/>
            <person name="William W."/>
        </authorList>
    </citation>
    <scope>NUCLEOTIDE SEQUENCE</scope>
</reference>
<evidence type="ECO:0000256" key="1">
    <source>
        <dbReference type="ARBA" id="ARBA00004141"/>
    </source>
</evidence>
<dbReference type="Pfam" id="PF00122">
    <property type="entry name" value="E1-E2_ATPase"/>
    <property type="match status" value="1"/>
</dbReference>
<dbReference type="GO" id="GO:0046872">
    <property type="term" value="F:metal ion binding"/>
    <property type="evidence" value="ECO:0007669"/>
    <property type="project" value="UniProtKB-KW"/>
</dbReference>
<evidence type="ECO:0000256" key="7">
    <source>
        <dbReference type="SAM" id="Phobius"/>
    </source>
</evidence>
<keyword evidence="2 7" id="KW-0812">Transmembrane</keyword>
<feature type="transmembrane region" description="Helical" evidence="7">
    <location>
        <begin position="918"/>
        <end position="938"/>
    </location>
</feature>
<evidence type="ECO:0000259" key="8">
    <source>
        <dbReference type="Pfam" id="PF00122"/>
    </source>
</evidence>
<name>A0A8S1L722_PARPR</name>
<evidence type="ECO:0000313" key="12">
    <source>
        <dbReference type="Proteomes" id="UP000688137"/>
    </source>
</evidence>
<dbReference type="Proteomes" id="UP000688137">
    <property type="component" value="Unassembled WGS sequence"/>
</dbReference>
<keyword evidence="12" id="KW-1185">Reference proteome</keyword>
<dbReference type="InterPro" id="IPR044492">
    <property type="entry name" value="P_typ_ATPase_HD_dom"/>
</dbReference>
<dbReference type="SFLD" id="SFLDG00002">
    <property type="entry name" value="C1.7:_P-type_atpase_like"/>
    <property type="match status" value="1"/>
</dbReference>
<gene>
    <name evidence="11" type="ORF">PPRIM_AZ9-3.1.T0320301</name>
</gene>
<evidence type="ECO:0000256" key="4">
    <source>
        <dbReference type="ARBA" id="ARBA00022842"/>
    </source>
</evidence>
<comment type="subcellular location">
    <subcellularLocation>
        <location evidence="1">Membrane</location>
        <topology evidence="1">Multi-pass membrane protein</topology>
    </subcellularLocation>
</comment>
<evidence type="ECO:0000313" key="11">
    <source>
        <dbReference type="EMBL" id="CAD8062045.1"/>
    </source>
</evidence>
<feature type="domain" description="P-type ATPase N-terminal" evidence="9">
    <location>
        <begin position="38"/>
        <end position="83"/>
    </location>
</feature>
<dbReference type="SFLD" id="SFLDS00003">
    <property type="entry name" value="Haloacid_Dehalogenase"/>
    <property type="match status" value="1"/>
</dbReference>
<comment type="caution">
    <text evidence="11">The sequence shown here is derived from an EMBL/GenBank/DDBJ whole genome shotgun (WGS) entry which is preliminary data.</text>
</comment>
<protein>
    <recommendedName>
        <fullName evidence="13">Phospholipid-transporting ATPase</fullName>
    </recommendedName>
</protein>
<evidence type="ECO:0000256" key="2">
    <source>
        <dbReference type="ARBA" id="ARBA00022692"/>
    </source>
</evidence>
<dbReference type="InterPro" id="IPR032630">
    <property type="entry name" value="P_typ_ATPase_c"/>
</dbReference>
<evidence type="ECO:0000256" key="3">
    <source>
        <dbReference type="ARBA" id="ARBA00022723"/>
    </source>
</evidence>
<dbReference type="Pfam" id="PF16212">
    <property type="entry name" value="PhoLip_ATPase_C"/>
    <property type="match status" value="1"/>
</dbReference>
<feature type="domain" description="P-type ATPase C-terminal" evidence="10">
    <location>
        <begin position="746"/>
        <end position="976"/>
    </location>
</feature>
<dbReference type="GO" id="GO:0045332">
    <property type="term" value="P:phospholipid translocation"/>
    <property type="evidence" value="ECO:0007669"/>
    <property type="project" value="TreeGrafter"/>
</dbReference>
<dbReference type="PANTHER" id="PTHR24092:SF150">
    <property type="entry name" value="PHOSPHOLIPID-TRANSPORTING ATPASE"/>
    <property type="match status" value="1"/>
</dbReference>
<dbReference type="Pfam" id="PF16209">
    <property type="entry name" value="PhoLip_ATPase_N"/>
    <property type="match status" value="1"/>
</dbReference>
<feature type="transmembrane region" description="Helical" evidence="7">
    <location>
        <begin position="809"/>
        <end position="830"/>
    </location>
</feature>
<evidence type="ECO:0000256" key="5">
    <source>
        <dbReference type="ARBA" id="ARBA00022989"/>
    </source>
</evidence>
<feature type="transmembrane region" description="Helical" evidence="7">
    <location>
        <begin position="851"/>
        <end position="878"/>
    </location>
</feature>
<keyword evidence="4" id="KW-0460">Magnesium</keyword>
<dbReference type="GO" id="GO:0140326">
    <property type="term" value="F:ATPase-coupled intramembrane lipid transporter activity"/>
    <property type="evidence" value="ECO:0007669"/>
    <property type="project" value="TreeGrafter"/>
</dbReference>
<proteinExistence type="predicted"/>
<dbReference type="GO" id="GO:0016887">
    <property type="term" value="F:ATP hydrolysis activity"/>
    <property type="evidence" value="ECO:0007669"/>
    <property type="project" value="InterPro"/>
</dbReference>
<dbReference type="InterPro" id="IPR018303">
    <property type="entry name" value="ATPase_P-typ_P_site"/>
</dbReference>
<dbReference type="Pfam" id="PF13246">
    <property type="entry name" value="Cation_ATPase"/>
    <property type="match status" value="1"/>
</dbReference>
<organism evidence="11 12">
    <name type="scientific">Paramecium primaurelia</name>
    <dbReference type="NCBI Taxonomy" id="5886"/>
    <lineage>
        <taxon>Eukaryota</taxon>
        <taxon>Sar</taxon>
        <taxon>Alveolata</taxon>
        <taxon>Ciliophora</taxon>
        <taxon>Intramacronucleata</taxon>
        <taxon>Oligohymenophorea</taxon>
        <taxon>Peniculida</taxon>
        <taxon>Parameciidae</taxon>
        <taxon>Paramecium</taxon>
    </lineage>
</organism>
<dbReference type="InterPro" id="IPR059000">
    <property type="entry name" value="ATPase_P-type_domA"/>
</dbReference>
<dbReference type="OMA" id="NSFMELA"/>
<sequence>MKNTFFHKIKRFFRGSPNEWKNLPKRVIHPGQADILLPNNKVITSKYTIFTFLPLNMVEQFSKMANIYFLIVGILQMIPAITVSDGLPTEYTPLVVIVIATAIKDLLEDLQRHKADRKENNTMISGKKSQEIRVGEYIRINPNEQIPADILLLNQECFVETSQLDGETTLKPKQPIIENIEYIEAAGPNPYLYQFSGSINGQKPLNEHNLLLRGSCLKSLDPIDGIVIYTGHQTKILLNSHNPRGKVTKMQQVMNRLILYLFIGQWLLCIFCASYFTIALSIKKQDLDYLYLNQPEVTALLYFSSFCQSVGNWFLLFVNFVPISLMLTLEMIRLFQAYFIIKDPEMGQNTKVQSSNLNDDLGQINHIFSDKTGTLTANQMTLRQYIFKNYNIDLQREDSQLIFNEENIIYLLQFILCNDIKVKNGNVLSSSSDEMALINYFLNQGLQIAEDGKNYLININNEIYYRIEKVYLIPFSSDRKRMSIVLRFQEKLYIFCKGADSVIVSRTQSSTNYQDVILSSSQTFANQGLRVLLFSYKELEESEFAEWLEIYEKIMIQQDEQMLDKLQNQLETNLILSGASGVEDILSEHVQETIIELQYANIQIWMITGDAYATAKGVAQKIGLMSSRSKSILVEHQTISQIESLVFDSEKNISNQYEISLVILGKILIDYTIEDKFRLIKLAKECQCVIFSRVSPKQKREIVELFQKCFPNLCTLAIGDGANDVNMITEANVGIGVCGIEGLQAARASDYAIPLFKCLQQLLLFHGRECYRRNTQVVTYNFYKNVLYLIPQFWFGLYSQFSAQSIYDFYVFQCYNFMFTSLPIIVYGVFDIKFNDTMPNKYKFGQEGHYLNFKVFILSLLEGVYQSLIIFFFCFYFLNTSSSNGFEYGLLVQGQIIFFICIIVANTKILLLSHQIQVLQIIIQILSYVSYICTILIFNNVVEYQLYGVLQEILTQGITYIIVLLVSYLSISVIIYQKKYQLFKKLKKSQVSQSTAINASLITL</sequence>
<dbReference type="PANTHER" id="PTHR24092">
    <property type="entry name" value="PROBABLE PHOSPHOLIPID-TRANSPORTING ATPASE"/>
    <property type="match status" value="1"/>
</dbReference>
<feature type="transmembrane region" description="Helical" evidence="7">
    <location>
        <begin position="313"/>
        <end position="332"/>
    </location>
</feature>
<evidence type="ECO:0000259" key="10">
    <source>
        <dbReference type="Pfam" id="PF16212"/>
    </source>
</evidence>
<evidence type="ECO:0008006" key="13">
    <source>
        <dbReference type="Google" id="ProtNLM"/>
    </source>
</evidence>
<feature type="transmembrane region" description="Helical" evidence="7">
    <location>
        <begin position="782"/>
        <end position="803"/>
    </location>
</feature>